<feature type="transmembrane region" description="Helical" evidence="19">
    <location>
        <begin position="41"/>
        <end position="60"/>
    </location>
</feature>
<dbReference type="NCBIfam" id="NF001277">
    <property type="entry name" value="PRK00235.1-3"/>
    <property type="match status" value="1"/>
</dbReference>
<keyword evidence="21" id="KW-1185">Reference proteome</keyword>
<keyword evidence="8 19" id="KW-0169">Cobalamin biosynthesis</keyword>
<evidence type="ECO:0000256" key="5">
    <source>
        <dbReference type="ARBA" id="ARBA00013200"/>
    </source>
</evidence>
<feature type="transmembrane region" description="Helical" evidence="19">
    <location>
        <begin position="138"/>
        <end position="162"/>
    </location>
</feature>
<comment type="caution">
    <text evidence="20">The sequence shown here is derived from an EMBL/GenBank/DDBJ whole genome shotgun (WGS) entry which is preliminary data.</text>
</comment>
<dbReference type="GO" id="GO:0051073">
    <property type="term" value="F:adenosylcobinamide-GDP ribazoletransferase activity"/>
    <property type="evidence" value="ECO:0007669"/>
    <property type="project" value="UniProtKB-EC"/>
</dbReference>
<evidence type="ECO:0000256" key="16">
    <source>
        <dbReference type="ARBA" id="ARBA00032853"/>
    </source>
</evidence>
<protein>
    <recommendedName>
        <fullName evidence="6 19">Adenosylcobinamide-GDP ribazoletransferase</fullName>
        <ecNumber evidence="5 19">2.7.8.26</ecNumber>
    </recommendedName>
    <alternativeName>
        <fullName evidence="16 19">Cobalamin synthase</fullName>
    </alternativeName>
    <alternativeName>
        <fullName evidence="15 19">Cobalamin-5'-phosphate synthase</fullName>
    </alternativeName>
</protein>
<evidence type="ECO:0000256" key="10">
    <source>
        <dbReference type="ARBA" id="ARBA00022692"/>
    </source>
</evidence>
<feature type="transmembrane region" description="Helical" evidence="19">
    <location>
        <begin position="208"/>
        <end position="227"/>
    </location>
</feature>
<comment type="catalytic activity">
    <reaction evidence="17 19">
        <text>alpha-ribazole + adenosylcob(III)inamide-GDP = adenosylcob(III)alamin + GMP + H(+)</text>
        <dbReference type="Rhea" id="RHEA:16049"/>
        <dbReference type="ChEBI" id="CHEBI:10329"/>
        <dbReference type="ChEBI" id="CHEBI:15378"/>
        <dbReference type="ChEBI" id="CHEBI:18408"/>
        <dbReference type="ChEBI" id="CHEBI:58115"/>
        <dbReference type="ChEBI" id="CHEBI:60487"/>
        <dbReference type="EC" id="2.7.8.26"/>
    </reaction>
</comment>
<evidence type="ECO:0000256" key="3">
    <source>
        <dbReference type="ARBA" id="ARBA00004663"/>
    </source>
</evidence>
<gene>
    <name evidence="19 20" type="primary">cobS</name>
    <name evidence="20" type="ORF">DYBT9623_04357</name>
</gene>
<accession>A0ABM8UVR8</accession>
<name>A0ABM8UVR8_9BACT</name>
<dbReference type="RefSeq" id="WP_229254793.1">
    <property type="nucleotide sequence ID" value="NZ_CAJRAU010000007.1"/>
</dbReference>
<evidence type="ECO:0000256" key="14">
    <source>
        <dbReference type="ARBA" id="ARBA00025228"/>
    </source>
</evidence>
<evidence type="ECO:0000256" key="9">
    <source>
        <dbReference type="ARBA" id="ARBA00022679"/>
    </source>
</evidence>
<evidence type="ECO:0000256" key="13">
    <source>
        <dbReference type="ARBA" id="ARBA00023136"/>
    </source>
</evidence>
<comment type="subcellular location">
    <subcellularLocation>
        <location evidence="2 19">Cell membrane</location>
        <topology evidence="2 19">Multi-pass membrane protein</topology>
    </subcellularLocation>
</comment>
<keyword evidence="11 19" id="KW-0460">Magnesium</keyword>
<feature type="transmembrane region" description="Helical" evidence="19">
    <location>
        <begin position="110"/>
        <end position="132"/>
    </location>
</feature>
<reference evidence="20 21" key="1">
    <citation type="submission" date="2021-04" db="EMBL/GenBank/DDBJ databases">
        <authorList>
            <person name="Rodrigo-Torres L."/>
            <person name="Arahal R. D."/>
            <person name="Lucena T."/>
        </authorList>
    </citation>
    <scope>NUCLEOTIDE SEQUENCE [LARGE SCALE GENOMIC DNA]</scope>
    <source>
        <strain evidence="20 21">CECT 9623</strain>
    </source>
</reference>
<comment type="pathway">
    <text evidence="3 19">Cofactor biosynthesis; adenosylcobalamin biosynthesis; adenosylcobalamin from cob(II)yrinate a,c-diamide: step 7/7.</text>
</comment>
<dbReference type="Pfam" id="PF02654">
    <property type="entry name" value="CobS"/>
    <property type="match status" value="1"/>
</dbReference>
<comment type="function">
    <text evidence="14 19">Joins adenosylcobinamide-GDP and alpha-ribazole to generate adenosylcobalamin (Ado-cobalamin). Also synthesizes adenosylcobalamin 5'-phosphate from adenosylcobinamide-GDP and alpha-ribazole 5'-phosphate.</text>
</comment>
<evidence type="ECO:0000256" key="8">
    <source>
        <dbReference type="ARBA" id="ARBA00022573"/>
    </source>
</evidence>
<evidence type="ECO:0000256" key="4">
    <source>
        <dbReference type="ARBA" id="ARBA00010561"/>
    </source>
</evidence>
<evidence type="ECO:0000256" key="11">
    <source>
        <dbReference type="ARBA" id="ARBA00022842"/>
    </source>
</evidence>
<evidence type="ECO:0000256" key="18">
    <source>
        <dbReference type="ARBA" id="ARBA00049504"/>
    </source>
</evidence>
<evidence type="ECO:0000256" key="17">
    <source>
        <dbReference type="ARBA" id="ARBA00048623"/>
    </source>
</evidence>
<organism evidence="20 21">
    <name type="scientific">Dyadobacter linearis</name>
    <dbReference type="NCBI Taxonomy" id="2823330"/>
    <lineage>
        <taxon>Bacteria</taxon>
        <taxon>Pseudomonadati</taxon>
        <taxon>Bacteroidota</taxon>
        <taxon>Cytophagia</taxon>
        <taxon>Cytophagales</taxon>
        <taxon>Spirosomataceae</taxon>
        <taxon>Dyadobacter</taxon>
    </lineage>
</organism>
<feature type="transmembrane region" description="Helical" evidence="19">
    <location>
        <begin position="182"/>
        <end position="202"/>
    </location>
</feature>
<keyword evidence="10 19" id="KW-0812">Transmembrane</keyword>
<evidence type="ECO:0000256" key="19">
    <source>
        <dbReference type="HAMAP-Rule" id="MF_00719"/>
    </source>
</evidence>
<evidence type="ECO:0000256" key="12">
    <source>
        <dbReference type="ARBA" id="ARBA00022989"/>
    </source>
</evidence>
<feature type="transmembrane region" description="Helical" evidence="19">
    <location>
        <begin position="239"/>
        <end position="260"/>
    </location>
</feature>
<dbReference type="EMBL" id="CAJRAU010000007">
    <property type="protein sequence ID" value="CAG5072816.1"/>
    <property type="molecule type" value="Genomic_DNA"/>
</dbReference>
<keyword evidence="13 19" id="KW-0472">Membrane</keyword>
<evidence type="ECO:0000256" key="1">
    <source>
        <dbReference type="ARBA" id="ARBA00001946"/>
    </source>
</evidence>
<evidence type="ECO:0000313" key="20">
    <source>
        <dbReference type="EMBL" id="CAG5072816.1"/>
    </source>
</evidence>
<dbReference type="InterPro" id="IPR003805">
    <property type="entry name" value="CobS"/>
</dbReference>
<proteinExistence type="inferred from homology"/>
<evidence type="ECO:0000256" key="6">
    <source>
        <dbReference type="ARBA" id="ARBA00015850"/>
    </source>
</evidence>
<keyword evidence="12 19" id="KW-1133">Transmembrane helix</keyword>
<keyword evidence="9 19" id="KW-0808">Transferase</keyword>
<dbReference type="EC" id="2.7.8.26" evidence="5 19"/>
<dbReference type="PANTHER" id="PTHR34148">
    <property type="entry name" value="ADENOSYLCOBINAMIDE-GDP RIBAZOLETRANSFERASE"/>
    <property type="match status" value="1"/>
</dbReference>
<sequence>MMKKQLTLFFAALQFYTRIPIPAYIQHDPDNLNPATRFLPLVGWIVGGGAALVWMLIALVDVQVAIICSMIASVLITGALHEDGFADFCDGFGGGWTKEKILLIMKDSRIGAYGVIGLIGMLALKFSLLNALSNSTNAAIIGFCMITAHALSRFMCVIIVYYFSYARETEDSKAAFVAKRMLVSTFAVAGLFGVMPLFFLAFTLKSAAVFMVIPALAVVTLLMGGYFKKWIGGYTGDCLGAVQQVCEVLFYFFLLIVWRFI</sequence>
<evidence type="ECO:0000256" key="7">
    <source>
        <dbReference type="ARBA" id="ARBA00022475"/>
    </source>
</evidence>
<evidence type="ECO:0000256" key="15">
    <source>
        <dbReference type="ARBA" id="ARBA00032605"/>
    </source>
</evidence>
<evidence type="ECO:0000313" key="21">
    <source>
        <dbReference type="Proteomes" id="UP000679725"/>
    </source>
</evidence>
<keyword evidence="7 19" id="KW-1003">Cell membrane</keyword>
<dbReference type="Proteomes" id="UP000679725">
    <property type="component" value="Unassembled WGS sequence"/>
</dbReference>
<evidence type="ECO:0000256" key="2">
    <source>
        <dbReference type="ARBA" id="ARBA00004651"/>
    </source>
</evidence>
<comment type="cofactor">
    <cofactor evidence="1 19">
        <name>Mg(2+)</name>
        <dbReference type="ChEBI" id="CHEBI:18420"/>
    </cofactor>
</comment>
<dbReference type="PANTHER" id="PTHR34148:SF1">
    <property type="entry name" value="ADENOSYLCOBINAMIDE-GDP RIBAZOLETRANSFERASE"/>
    <property type="match status" value="1"/>
</dbReference>
<comment type="similarity">
    <text evidence="4 19">Belongs to the CobS family.</text>
</comment>
<comment type="catalytic activity">
    <reaction evidence="18 19">
        <text>alpha-ribazole 5'-phosphate + adenosylcob(III)inamide-GDP = adenosylcob(III)alamin 5'-phosphate + GMP + H(+)</text>
        <dbReference type="Rhea" id="RHEA:23560"/>
        <dbReference type="ChEBI" id="CHEBI:15378"/>
        <dbReference type="ChEBI" id="CHEBI:57918"/>
        <dbReference type="ChEBI" id="CHEBI:58115"/>
        <dbReference type="ChEBI" id="CHEBI:60487"/>
        <dbReference type="ChEBI" id="CHEBI:60493"/>
        <dbReference type="EC" id="2.7.8.26"/>
    </reaction>
</comment>
<dbReference type="HAMAP" id="MF_00719">
    <property type="entry name" value="CobS"/>
    <property type="match status" value="1"/>
</dbReference>